<dbReference type="SUPFAM" id="SSF54975">
    <property type="entry name" value="Acylphosphatase/BLUF domain-like"/>
    <property type="match status" value="1"/>
</dbReference>
<evidence type="ECO:0000259" key="1">
    <source>
        <dbReference type="PROSITE" id="PS50925"/>
    </source>
</evidence>
<proteinExistence type="predicted"/>
<comment type="caution">
    <text evidence="2">The sequence shown here is derived from an EMBL/GenBank/DDBJ whole genome shotgun (WGS) entry which is preliminary data.</text>
</comment>
<dbReference type="Gene3D" id="3.30.70.100">
    <property type="match status" value="1"/>
</dbReference>
<organism evidence="2 3">
    <name type="scientific">Pseudoalteromonas tunicata D2</name>
    <dbReference type="NCBI Taxonomy" id="87626"/>
    <lineage>
        <taxon>Bacteria</taxon>
        <taxon>Pseudomonadati</taxon>
        <taxon>Pseudomonadota</taxon>
        <taxon>Gammaproteobacteria</taxon>
        <taxon>Alteromonadales</taxon>
        <taxon>Pseudoalteromonadaceae</taxon>
        <taxon>Pseudoalteromonas</taxon>
    </lineage>
</organism>
<dbReference type="EMBL" id="AAOH01000004">
    <property type="protein sequence ID" value="EAR28211.1"/>
    <property type="molecule type" value="Genomic_DNA"/>
</dbReference>
<dbReference type="RefSeq" id="WP_009840043.1">
    <property type="nucleotide sequence ID" value="NZ_CH959301.1"/>
</dbReference>
<dbReference type="Proteomes" id="UP000006201">
    <property type="component" value="Unassembled WGS sequence"/>
</dbReference>
<name>A4CA03_9GAMM</name>
<reference evidence="2 3" key="1">
    <citation type="submission" date="2006-02" db="EMBL/GenBank/DDBJ databases">
        <authorList>
            <person name="Moran M.A."/>
            <person name="Kjelleberg S."/>
            <person name="Egan S."/>
            <person name="Saunders N."/>
            <person name="Thomas T."/>
            <person name="Ferriera S."/>
            <person name="Johnson J."/>
            <person name="Kravitz S."/>
            <person name="Halpern A."/>
            <person name="Remington K."/>
            <person name="Beeson K."/>
            <person name="Tran B."/>
            <person name="Rogers Y.-H."/>
            <person name="Friedman R."/>
            <person name="Venter J.C."/>
        </authorList>
    </citation>
    <scope>NUCLEOTIDE SEQUENCE [LARGE SCALE GENOMIC DNA]</scope>
    <source>
        <strain evidence="2 3">D2</strain>
    </source>
</reference>
<keyword evidence="3" id="KW-1185">Reference proteome</keyword>
<gene>
    <name evidence="2" type="ORF">PTD2_20387</name>
</gene>
<dbReference type="GO" id="GO:0071949">
    <property type="term" value="F:FAD binding"/>
    <property type="evidence" value="ECO:0007669"/>
    <property type="project" value="InterPro"/>
</dbReference>
<dbReference type="OrthoDB" id="557705at2"/>
<accession>A4CA03</accession>
<dbReference type="GO" id="GO:0009882">
    <property type="term" value="F:blue light photoreceptor activity"/>
    <property type="evidence" value="ECO:0007669"/>
    <property type="project" value="InterPro"/>
</dbReference>
<dbReference type="eggNOG" id="COG3431">
    <property type="taxonomic scope" value="Bacteria"/>
</dbReference>
<evidence type="ECO:0000313" key="2">
    <source>
        <dbReference type="EMBL" id="EAR28211.1"/>
    </source>
</evidence>
<dbReference type="InterPro" id="IPR036046">
    <property type="entry name" value="Acylphosphatase-like_dom_sf"/>
</dbReference>
<feature type="domain" description="BLUF" evidence="1">
    <location>
        <begin position="2"/>
        <end position="93"/>
    </location>
</feature>
<dbReference type="STRING" id="87626.PTD2_20387"/>
<dbReference type="PROSITE" id="PS50925">
    <property type="entry name" value="BLUF"/>
    <property type="match status" value="1"/>
</dbReference>
<sequence>MLIEFIYTSHAKTPLSPEQLSTLKKSCIEYNTQHKITGMLLYNNMKFMQVLEGDKETILALFKKIKQDPRHHQVEALILNPIDERNFGQWAMGIADISNESIKPDFLSDPNIVNKALSKKLLLAFSHHLIEID</sequence>
<dbReference type="HOGENOM" id="CLU_097099_2_1_6"/>
<dbReference type="InterPro" id="IPR007024">
    <property type="entry name" value="BLUF_domain"/>
</dbReference>
<dbReference type="SMART" id="SM01034">
    <property type="entry name" value="BLUF"/>
    <property type="match status" value="1"/>
</dbReference>
<dbReference type="Pfam" id="PF04940">
    <property type="entry name" value="BLUF"/>
    <property type="match status" value="1"/>
</dbReference>
<protein>
    <recommendedName>
        <fullName evidence="1">BLUF domain-containing protein</fullName>
    </recommendedName>
</protein>
<evidence type="ECO:0000313" key="3">
    <source>
        <dbReference type="Proteomes" id="UP000006201"/>
    </source>
</evidence>
<dbReference type="AlphaFoldDB" id="A4CA03"/>